<gene>
    <name evidence="5" type="ORF">JAJ28_003711</name>
    <name evidence="6" type="ORF">PY771_22975</name>
</gene>
<dbReference type="Pfam" id="PF00356">
    <property type="entry name" value="LacI"/>
    <property type="match status" value="1"/>
</dbReference>
<reference evidence="5" key="2">
    <citation type="submission" date="2020-01" db="EMBL/GenBank/DDBJ databases">
        <authorList>
            <consortium name="NCBI Pathogen Detection Project"/>
        </authorList>
    </citation>
    <scope>NUCLEOTIDE SEQUENCE</scope>
    <source>
        <strain evidence="5">OLC2673_Aeromonas</strain>
    </source>
</reference>
<dbReference type="CDD" id="cd01575">
    <property type="entry name" value="PBP1_GntR"/>
    <property type="match status" value="1"/>
</dbReference>
<dbReference type="GO" id="GO:0003700">
    <property type="term" value="F:DNA-binding transcription factor activity"/>
    <property type="evidence" value="ECO:0007669"/>
    <property type="project" value="TreeGrafter"/>
</dbReference>
<dbReference type="PROSITE" id="PS00356">
    <property type="entry name" value="HTH_LACI_1"/>
    <property type="match status" value="1"/>
</dbReference>
<keyword evidence="1" id="KW-0805">Transcription regulation</keyword>
<dbReference type="InterPro" id="IPR000843">
    <property type="entry name" value="HTH_LacI"/>
</dbReference>
<reference evidence="6" key="3">
    <citation type="submission" date="2023-02" db="EMBL/GenBank/DDBJ databases">
        <title>The sequence of Aeromonas hydrophila K533.</title>
        <authorList>
            <person name="Luo X."/>
        </authorList>
    </citation>
    <scope>NUCLEOTIDE SEQUENCE</scope>
    <source>
        <strain evidence="6">K533</strain>
    </source>
</reference>
<dbReference type="GO" id="GO:0000976">
    <property type="term" value="F:transcription cis-regulatory region binding"/>
    <property type="evidence" value="ECO:0007669"/>
    <property type="project" value="TreeGrafter"/>
</dbReference>
<evidence type="ECO:0000256" key="3">
    <source>
        <dbReference type="ARBA" id="ARBA00023163"/>
    </source>
</evidence>
<dbReference type="KEGG" id="ahh:RY45_01165"/>
<keyword evidence="3" id="KW-0804">Transcription</keyword>
<dbReference type="InterPro" id="IPR028082">
    <property type="entry name" value="Peripla_BP_I"/>
</dbReference>
<evidence type="ECO:0000313" key="5">
    <source>
        <dbReference type="EMBL" id="HAT6345923.1"/>
    </source>
</evidence>
<sequence length="340" mass="37241">MSEAKKRRSTGRVTLNDVAQLAGVGAMTVSRALRTPELVSDKMRERIEAAVDELGYIPNRAAGALASATSQTIVVIVPSLTECGCGEVIAGLQQTLRGEGYQIMLGDAQHLKQQEESLLTSFLQHNPAAVVLFGSDPGETIRQRLQAARLPVVEVGAMARSPIDMNVGVSNFDAGYQLTRHLIERGYRNIGFLCARQEQWMLQQRMQGWQKALLDNYLSPDAIINTSERPSFSTGAAMLGEFLLRWPELDALVCVNDELAAGVLFECQRRHLNVPGKLAIAGFDDLDVARACYPALTSVRIPYQRMGQEAADLILRQLAGEPVMGSALTLDFQLQKRQSS</sequence>
<reference evidence="5" key="1">
    <citation type="journal article" date="2018" name="Genome Biol.">
        <title>SKESA: strategic k-mer extension for scrupulous assemblies.</title>
        <authorList>
            <person name="Souvorov A."/>
            <person name="Agarwala R."/>
            <person name="Lipman D.J."/>
        </authorList>
    </citation>
    <scope>NUCLEOTIDE SEQUENCE</scope>
    <source>
        <strain evidence="5">OLC2673_Aeromonas</strain>
    </source>
</reference>
<evidence type="ECO:0000256" key="2">
    <source>
        <dbReference type="ARBA" id="ARBA00023125"/>
    </source>
</evidence>
<protein>
    <submittedName>
        <fullName evidence="5">LacI family DNA-binding transcriptional regulator</fullName>
    </submittedName>
</protein>
<evidence type="ECO:0000313" key="7">
    <source>
        <dbReference type="Proteomes" id="UP000859505"/>
    </source>
</evidence>
<evidence type="ECO:0000313" key="6">
    <source>
        <dbReference type="EMBL" id="WEE26427.1"/>
    </source>
</evidence>
<dbReference type="Gene3D" id="3.40.50.2300">
    <property type="match status" value="2"/>
</dbReference>
<dbReference type="Pfam" id="PF13377">
    <property type="entry name" value="Peripla_BP_3"/>
    <property type="match status" value="1"/>
</dbReference>
<dbReference type="eggNOG" id="COG1609">
    <property type="taxonomic scope" value="Bacteria"/>
</dbReference>
<evidence type="ECO:0000259" key="4">
    <source>
        <dbReference type="PROSITE" id="PS50932"/>
    </source>
</evidence>
<dbReference type="EMBL" id="DACTUL010000037">
    <property type="protein sequence ID" value="HAT6345923.1"/>
    <property type="molecule type" value="Genomic_DNA"/>
</dbReference>
<dbReference type="AlphaFoldDB" id="A0A0F6KJL6"/>
<feature type="domain" description="HTH lacI-type" evidence="4">
    <location>
        <begin position="13"/>
        <end position="67"/>
    </location>
</feature>
<dbReference type="SUPFAM" id="SSF53822">
    <property type="entry name" value="Periplasmic binding protein-like I"/>
    <property type="match status" value="1"/>
</dbReference>
<dbReference type="Proteomes" id="UP001214666">
    <property type="component" value="Chromosome"/>
</dbReference>
<dbReference type="Proteomes" id="UP000859505">
    <property type="component" value="Unassembled WGS sequence"/>
</dbReference>
<dbReference type="RefSeq" id="WP_024946139.1">
    <property type="nucleotide sequence ID" value="NZ_AP019193.1"/>
</dbReference>
<keyword evidence="2 5" id="KW-0238">DNA-binding</keyword>
<proteinExistence type="predicted"/>
<dbReference type="Gene3D" id="1.10.260.40">
    <property type="entry name" value="lambda repressor-like DNA-binding domains"/>
    <property type="match status" value="1"/>
</dbReference>
<dbReference type="InterPro" id="IPR010982">
    <property type="entry name" value="Lambda_DNA-bd_dom_sf"/>
</dbReference>
<dbReference type="SUPFAM" id="SSF47413">
    <property type="entry name" value="lambda repressor-like DNA-binding domains"/>
    <property type="match status" value="1"/>
</dbReference>
<dbReference type="EMBL" id="CP118942">
    <property type="protein sequence ID" value="WEE26427.1"/>
    <property type="molecule type" value="Genomic_DNA"/>
</dbReference>
<dbReference type="SMART" id="SM00354">
    <property type="entry name" value="HTH_LACI"/>
    <property type="match status" value="1"/>
</dbReference>
<organism evidence="5 7">
    <name type="scientific">Aeromonas hydrophila</name>
    <dbReference type="NCBI Taxonomy" id="644"/>
    <lineage>
        <taxon>Bacteria</taxon>
        <taxon>Pseudomonadati</taxon>
        <taxon>Pseudomonadota</taxon>
        <taxon>Gammaproteobacteria</taxon>
        <taxon>Aeromonadales</taxon>
        <taxon>Aeromonadaceae</taxon>
        <taxon>Aeromonas</taxon>
    </lineage>
</organism>
<dbReference type="PANTHER" id="PTHR30146">
    <property type="entry name" value="LACI-RELATED TRANSCRIPTIONAL REPRESSOR"/>
    <property type="match status" value="1"/>
</dbReference>
<dbReference type="PANTHER" id="PTHR30146:SF33">
    <property type="entry name" value="TRANSCRIPTIONAL REGULATOR"/>
    <property type="match status" value="1"/>
</dbReference>
<evidence type="ECO:0000256" key="1">
    <source>
        <dbReference type="ARBA" id="ARBA00023015"/>
    </source>
</evidence>
<name>A0A0F6KJL6_AERHY</name>
<dbReference type="InterPro" id="IPR046335">
    <property type="entry name" value="LacI/GalR-like_sensor"/>
</dbReference>
<accession>A0A0F6KJL6</accession>
<dbReference type="PROSITE" id="PS50932">
    <property type="entry name" value="HTH_LACI_2"/>
    <property type="match status" value="1"/>
</dbReference>
<dbReference type="CDD" id="cd01392">
    <property type="entry name" value="HTH_LacI"/>
    <property type="match status" value="1"/>
</dbReference>